<dbReference type="KEGG" id="sman:C12CBH8_09910"/>
<keyword evidence="2" id="KW-0732">Signal</keyword>
<reference evidence="5" key="1">
    <citation type="submission" date="2020-07" db="EMBL/GenBank/DDBJ databases">
        <title>Complete genome sequencing of Clostridia bacterium strain 12CBH8.</title>
        <authorList>
            <person name="Sakamoto M."/>
            <person name="Murakami T."/>
            <person name="Mori H."/>
        </authorList>
    </citation>
    <scope>NUCLEOTIDE SEQUENCE [LARGE SCALE GENOMIC DNA]</scope>
    <source>
        <strain evidence="5">12CBH8</strain>
    </source>
</reference>
<evidence type="ECO:0000256" key="1">
    <source>
        <dbReference type="ARBA" id="ARBA00008814"/>
    </source>
</evidence>
<proteinExistence type="inferred from homology"/>
<dbReference type="EMBL" id="AP023321">
    <property type="protein sequence ID" value="BCI60352.1"/>
    <property type="molecule type" value="Genomic_DNA"/>
</dbReference>
<dbReference type="InterPro" id="IPR002491">
    <property type="entry name" value="ABC_transptr_periplasmic_BD"/>
</dbReference>
<sequence length="330" mass="36057">MRGFRIVAVMLIALAFFTGCTVEDGGQSSVQPQNSSVSQDENSASQPVTFTDALGYEVTVNSWSRVVSLYGSFGETWVLAGGQLTGTTNDAVKERNLDLGDDVAIVGTVQQPNLEEILALNPDFLILSADTAEHVDLHQALNDAGIVHAYYRVDEFSQYLDMLEQFCSMTGRQDLYEKNGLEIQKQIDATLKAVEGQPHPSALLIRAFSSGAKAKGEDNLAGVMLRDLGADNLVSQYESLLEDVSVEEIIAADPDFIFVVTMGSSEEKALAYMEDHLESNPAWAGLSAVKNGRYIVLPKDLFHYKPNALWGESYAYLAKILYPDLAAEIQ</sequence>
<feature type="domain" description="Fe/B12 periplasmic-binding" evidence="3">
    <location>
        <begin position="65"/>
        <end position="325"/>
    </location>
</feature>
<dbReference type="SUPFAM" id="SSF53807">
    <property type="entry name" value="Helical backbone' metal receptor"/>
    <property type="match status" value="1"/>
</dbReference>
<dbReference type="RefSeq" id="WP_246441759.1">
    <property type="nucleotide sequence ID" value="NZ_AP023321.1"/>
</dbReference>
<name>A0A7I8D3M7_9FIRM</name>
<dbReference type="PANTHER" id="PTHR30535">
    <property type="entry name" value="VITAMIN B12-BINDING PROTEIN"/>
    <property type="match status" value="1"/>
</dbReference>
<evidence type="ECO:0000313" key="4">
    <source>
        <dbReference type="EMBL" id="BCI60352.1"/>
    </source>
</evidence>
<dbReference type="Gene3D" id="3.40.50.1980">
    <property type="entry name" value="Nitrogenase molybdenum iron protein domain"/>
    <property type="match status" value="2"/>
</dbReference>
<keyword evidence="5" id="KW-1185">Reference proteome</keyword>
<evidence type="ECO:0000256" key="2">
    <source>
        <dbReference type="SAM" id="SignalP"/>
    </source>
</evidence>
<dbReference type="AlphaFoldDB" id="A0A7I8D3M7"/>
<feature type="signal peptide" evidence="2">
    <location>
        <begin position="1"/>
        <end position="21"/>
    </location>
</feature>
<dbReference type="PROSITE" id="PS51257">
    <property type="entry name" value="PROKAR_LIPOPROTEIN"/>
    <property type="match status" value="1"/>
</dbReference>
<accession>A0A7I8D3M7</accession>
<feature type="chain" id="PRO_5039589996" evidence="2">
    <location>
        <begin position="22"/>
        <end position="330"/>
    </location>
</feature>
<dbReference type="PROSITE" id="PS50983">
    <property type="entry name" value="FE_B12_PBP"/>
    <property type="match status" value="1"/>
</dbReference>
<dbReference type="Pfam" id="PF01497">
    <property type="entry name" value="Peripla_BP_2"/>
    <property type="match status" value="1"/>
</dbReference>
<dbReference type="InterPro" id="IPR050902">
    <property type="entry name" value="ABC_Transporter_SBP"/>
</dbReference>
<evidence type="ECO:0000259" key="3">
    <source>
        <dbReference type="PROSITE" id="PS50983"/>
    </source>
</evidence>
<protein>
    <submittedName>
        <fullName evidence="4">Iron citrate ABC transporter substrate-binding protein</fullName>
    </submittedName>
</protein>
<organism evidence="4 5">
    <name type="scientific">Solibaculum mannosilyticum</name>
    <dbReference type="NCBI Taxonomy" id="2780922"/>
    <lineage>
        <taxon>Bacteria</taxon>
        <taxon>Bacillati</taxon>
        <taxon>Bacillota</taxon>
        <taxon>Clostridia</taxon>
        <taxon>Eubacteriales</taxon>
        <taxon>Oscillospiraceae</taxon>
        <taxon>Solibaculum</taxon>
    </lineage>
</organism>
<comment type="similarity">
    <text evidence="1">Belongs to the bacterial solute-binding protein 8 family.</text>
</comment>
<gene>
    <name evidence="4" type="ORF">C12CBH8_09910</name>
</gene>
<dbReference type="Proteomes" id="UP000593890">
    <property type="component" value="Chromosome"/>
</dbReference>
<dbReference type="PANTHER" id="PTHR30535:SF34">
    <property type="entry name" value="MOLYBDATE-BINDING PROTEIN MOLA"/>
    <property type="match status" value="1"/>
</dbReference>
<evidence type="ECO:0000313" key="5">
    <source>
        <dbReference type="Proteomes" id="UP000593890"/>
    </source>
</evidence>